<dbReference type="InterPro" id="IPR007085">
    <property type="entry name" value="DNA/pantothenate-metab_flavo_C"/>
</dbReference>
<reference evidence="2" key="2">
    <citation type="journal article" date="2021" name="PeerJ">
        <title>Extensive microbial diversity within the chicken gut microbiome revealed by metagenomics and culture.</title>
        <authorList>
            <person name="Gilroy R."/>
            <person name="Ravi A."/>
            <person name="Getino M."/>
            <person name="Pursley I."/>
            <person name="Horton D.L."/>
            <person name="Alikhan N.F."/>
            <person name="Baker D."/>
            <person name="Gharbi K."/>
            <person name="Hall N."/>
            <person name="Watson M."/>
            <person name="Adriaenssens E.M."/>
            <person name="Foster-Nyarko E."/>
            <person name="Jarju S."/>
            <person name="Secka A."/>
            <person name="Antonio M."/>
            <person name="Oren A."/>
            <person name="Chaudhuri R.R."/>
            <person name="La Ragione R."/>
            <person name="Hildebrand F."/>
            <person name="Pallen M.J."/>
        </authorList>
    </citation>
    <scope>NUCLEOTIDE SEQUENCE</scope>
    <source>
        <strain evidence="2">10669</strain>
    </source>
</reference>
<name>A0A9D1T1L1_9BACT</name>
<protein>
    <recommendedName>
        <fullName evidence="1">DNA/pantothenate metabolism flavoprotein C-terminal domain-containing protein</fullName>
    </recommendedName>
</protein>
<reference evidence="2" key="1">
    <citation type="submission" date="2020-10" db="EMBL/GenBank/DDBJ databases">
        <authorList>
            <person name="Gilroy R."/>
        </authorList>
    </citation>
    <scope>NUCLEOTIDE SEQUENCE</scope>
    <source>
        <strain evidence="2">10669</strain>
    </source>
</reference>
<gene>
    <name evidence="2" type="ORF">IAC75_07360</name>
</gene>
<proteinExistence type="predicted"/>
<feature type="domain" description="DNA/pantothenate metabolism flavoprotein C-terminal" evidence="1">
    <location>
        <begin position="2"/>
        <end position="207"/>
    </location>
</feature>
<evidence type="ECO:0000313" key="3">
    <source>
        <dbReference type="Proteomes" id="UP000886812"/>
    </source>
</evidence>
<dbReference type="Pfam" id="PF04127">
    <property type="entry name" value="DFP"/>
    <property type="match status" value="1"/>
</dbReference>
<dbReference type="GO" id="GO:0003824">
    <property type="term" value="F:catalytic activity"/>
    <property type="evidence" value="ECO:0007669"/>
    <property type="project" value="UniProtKB-ARBA"/>
</dbReference>
<accession>A0A9D1T1L1</accession>
<organism evidence="2 3">
    <name type="scientific">Candidatus Spyradosoma merdigallinarum</name>
    <dbReference type="NCBI Taxonomy" id="2840950"/>
    <lineage>
        <taxon>Bacteria</taxon>
        <taxon>Pseudomonadati</taxon>
        <taxon>Verrucomicrobiota</taxon>
        <taxon>Opitutia</taxon>
        <taxon>Opitutia incertae sedis</taxon>
        <taxon>Candidatus Spyradosoma</taxon>
    </lineage>
</organism>
<comment type="caution">
    <text evidence="2">The sequence shown here is derived from an EMBL/GenBank/DDBJ whole genome shotgun (WGS) entry which is preliminary data.</text>
</comment>
<dbReference type="InterPro" id="IPR035929">
    <property type="entry name" value="CoaB-like_sf"/>
</dbReference>
<evidence type="ECO:0000313" key="2">
    <source>
        <dbReference type="EMBL" id="HIV04943.1"/>
    </source>
</evidence>
<dbReference type="GO" id="GO:0015937">
    <property type="term" value="P:coenzyme A biosynthetic process"/>
    <property type="evidence" value="ECO:0007669"/>
    <property type="project" value="UniProtKB-ARBA"/>
</dbReference>
<dbReference type="Proteomes" id="UP000886812">
    <property type="component" value="Unassembled WGS sequence"/>
</dbReference>
<dbReference type="SUPFAM" id="SSF102645">
    <property type="entry name" value="CoaB-like"/>
    <property type="match status" value="1"/>
</dbReference>
<dbReference type="EMBL" id="DVOG01000193">
    <property type="protein sequence ID" value="HIV04943.1"/>
    <property type="molecule type" value="Genomic_DNA"/>
</dbReference>
<dbReference type="AlphaFoldDB" id="A0A9D1T1L1"/>
<evidence type="ECO:0000259" key="1">
    <source>
        <dbReference type="Pfam" id="PF04127"/>
    </source>
</evidence>
<sequence>MKALVTAGATREFFDPVRFISNPSSGKMGYAVAAAARERGWDVVLVSANVSLPAPEGVRLVPVTTGAEMLDAVRDAFPRCDALVMTAAVCDFRPKHYEPEKRKKDGAGMIVEFEPVADILKTVAAGKTPRQTVVGFAAETRNVEDYARKKLSEKNLDLIAANFVGRGGAFGSDENTIALLGRDGSRKVLGPAAKTELGKILVAEIENFRRGRHS</sequence>
<dbReference type="Gene3D" id="3.40.50.10300">
    <property type="entry name" value="CoaB-like"/>
    <property type="match status" value="1"/>
</dbReference>